<dbReference type="InterPro" id="IPR003593">
    <property type="entry name" value="AAA+_ATPase"/>
</dbReference>
<name>A0A238LC37_9RHOB</name>
<evidence type="ECO:0000256" key="2">
    <source>
        <dbReference type="ARBA" id="ARBA00022448"/>
    </source>
</evidence>
<dbReference type="GO" id="GO:0005524">
    <property type="term" value="F:ATP binding"/>
    <property type="evidence" value="ECO:0007669"/>
    <property type="project" value="UniProtKB-KW"/>
</dbReference>
<keyword evidence="2" id="KW-0813">Transport</keyword>
<dbReference type="InterPro" id="IPR027417">
    <property type="entry name" value="P-loop_NTPase"/>
</dbReference>
<feature type="domain" description="ABC transporter" evidence="6">
    <location>
        <begin position="6"/>
        <end position="236"/>
    </location>
</feature>
<evidence type="ECO:0000313" key="7">
    <source>
        <dbReference type="EMBL" id="SMY06975.1"/>
    </source>
</evidence>
<organism evidence="7 8">
    <name type="scientific">Flavimaricola marinus</name>
    <dbReference type="NCBI Taxonomy" id="1819565"/>
    <lineage>
        <taxon>Bacteria</taxon>
        <taxon>Pseudomonadati</taxon>
        <taxon>Pseudomonadota</taxon>
        <taxon>Alphaproteobacteria</taxon>
        <taxon>Rhodobacterales</taxon>
        <taxon>Paracoccaceae</taxon>
        <taxon>Flavimaricola</taxon>
    </lineage>
</organism>
<comment type="similarity">
    <text evidence="1">Belongs to the ABC transporter superfamily.</text>
</comment>
<dbReference type="PANTHER" id="PTHR42711">
    <property type="entry name" value="ABC TRANSPORTER ATP-BINDING PROTEIN"/>
    <property type="match status" value="1"/>
</dbReference>
<dbReference type="Pfam" id="PF00005">
    <property type="entry name" value="ABC_tran"/>
    <property type="match status" value="1"/>
</dbReference>
<evidence type="ECO:0000256" key="4">
    <source>
        <dbReference type="ARBA" id="ARBA00022741"/>
    </source>
</evidence>
<keyword evidence="7" id="KW-0378">Hydrolase</keyword>
<reference evidence="7 8" key="1">
    <citation type="submission" date="2017-05" db="EMBL/GenBank/DDBJ databases">
        <authorList>
            <person name="Song R."/>
            <person name="Chenine A.L."/>
            <person name="Ruprecht R.M."/>
        </authorList>
    </citation>
    <scope>NUCLEOTIDE SEQUENCE [LARGE SCALE GENOMIC DNA]</scope>
    <source>
        <strain evidence="7 8">CECT 8899</strain>
    </source>
</reference>
<gene>
    <name evidence="7" type="primary">drrA_3</name>
    <name evidence="7" type="ORF">LOM8899_01105</name>
</gene>
<dbReference type="EMBL" id="FXZK01000001">
    <property type="protein sequence ID" value="SMY06975.1"/>
    <property type="molecule type" value="Genomic_DNA"/>
</dbReference>
<keyword evidence="5 7" id="KW-0067">ATP-binding</keyword>
<evidence type="ECO:0000256" key="3">
    <source>
        <dbReference type="ARBA" id="ARBA00022458"/>
    </source>
</evidence>
<keyword evidence="8" id="KW-1185">Reference proteome</keyword>
<evidence type="ECO:0000256" key="5">
    <source>
        <dbReference type="ARBA" id="ARBA00022840"/>
    </source>
</evidence>
<dbReference type="Proteomes" id="UP000201613">
    <property type="component" value="Unassembled WGS sequence"/>
</dbReference>
<sequence>MTGYVLDLREIRKSYGRSEALAGISLAMREGEFVGLLGPNGAGKSTLFQIIAGLFAPDGGQVQLFGLNHASNGPRILARLGVVFQTRSVDLDISVVANLRFHGRLFGQSGGELAQRIEALCAQFNLDDFRNRPVRTLSGGQQRRVEIARALINEPALLIMDEPSAGLDASSRRDLVSHVRALARTEGVAVLWATHLVDEVGDADRIVILDHGRILADDKPTALMEATSAADLTDVYEKILHRQLGDEDPG</sequence>
<dbReference type="SMART" id="SM00382">
    <property type="entry name" value="AAA"/>
    <property type="match status" value="1"/>
</dbReference>
<dbReference type="InterPro" id="IPR050763">
    <property type="entry name" value="ABC_transporter_ATP-binding"/>
</dbReference>
<protein>
    <submittedName>
        <fullName evidence="7">Daunorubicin/doxorubicin resistance ATP-binding protein DrrA</fullName>
        <ecNumber evidence="7">3.6.3.-</ecNumber>
    </submittedName>
</protein>
<dbReference type="SUPFAM" id="SSF52540">
    <property type="entry name" value="P-loop containing nucleoside triphosphate hydrolases"/>
    <property type="match status" value="1"/>
</dbReference>
<evidence type="ECO:0000259" key="6">
    <source>
        <dbReference type="PROSITE" id="PS50893"/>
    </source>
</evidence>
<dbReference type="OrthoDB" id="9778547at2"/>
<keyword evidence="3" id="KW-0536">Nodulation</keyword>
<accession>A0A238LC37</accession>
<keyword evidence="4" id="KW-0547">Nucleotide-binding</keyword>
<evidence type="ECO:0000256" key="1">
    <source>
        <dbReference type="ARBA" id="ARBA00005417"/>
    </source>
</evidence>
<dbReference type="AlphaFoldDB" id="A0A238LC37"/>
<dbReference type="EC" id="3.6.3.-" evidence="7"/>
<dbReference type="InterPro" id="IPR017871">
    <property type="entry name" value="ABC_transporter-like_CS"/>
</dbReference>
<dbReference type="Gene3D" id="3.40.50.300">
    <property type="entry name" value="P-loop containing nucleotide triphosphate hydrolases"/>
    <property type="match status" value="1"/>
</dbReference>
<dbReference type="PROSITE" id="PS50893">
    <property type="entry name" value="ABC_TRANSPORTER_2"/>
    <property type="match status" value="1"/>
</dbReference>
<evidence type="ECO:0000313" key="8">
    <source>
        <dbReference type="Proteomes" id="UP000201613"/>
    </source>
</evidence>
<dbReference type="PANTHER" id="PTHR42711:SF5">
    <property type="entry name" value="ABC TRANSPORTER ATP-BINDING PROTEIN NATA"/>
    <property type="match status" value="1"/>
</dbReference>
<dbReference type="PROSITE" id="PS00211">
    <property type="entry name" value="ABC_TRANSPORTER_1"/>
    <property type="match status" value="1"/>
</dbReference>
<dbReference type="GO" id="GO:0016887">
    <property type="term" value="F:ATP hydrolysis activity"/>
    <property type="evidence" value="ECO:0007669"/>
    <property type="project" value="InterPro"/>
</dbReference>
<dbReference type="InterPro" id="IPR003439">
    <property type="entry name" value="ABC_transporter-like_ATP-bd"/>
</dbReference>
<proteinExistence type="inferred from homology"/>
<dbReference type="RefSeq" id="WP_093991083.1">
    <property type="nucleotide sequence ID" value="NZ_FXZK01000001.1"/>
</dbReference>